<dbReference type="InterPro" id="IPR029045">
    <property type="entry name" value="ClpP/crotonase-like_dom_sf"/>
</dbReference>
<reference evidence="4" key="1">
    <citation type="submission" date="2019-06" db="EMBL/GenBank/DDBJ databases">
        <title>The complete genome of Emcibacter congregatus ZYLT.</title>
        <authorList>
            <person name="Zhao Z."/>
        </authorList>
    </citation>
    <scope>NUCLEOTIDE SEQUENCE [LARGE SCALE GENOMIC DNA]</scope>
    <source>
        <strain evidence="4">MCCC 1A06723</strain>
    </source>
</reference>
<dbReference type="InterPro" id="IPR014748">
    <property type="entry name" value="Enoyl-CoA_hydra_C"/>
</dbReference>
<dbReference type="InterPro" id="IPR051683">
    <property type="entry name" value="Enoyl-CoA_Hydratase/Isomerase"/>
</dbReference>
<dbReference type="OrthoDB" id="9795613at2"/>
<dbReference type="PROSITE" id="PS00166">
    <property type="entry name" value="ENOYL_COA_HYDRATASE"/>
    <property type="match status" value="1"/>
</dbReference>
<comment type="similarity">
    <text evidence="1 2">Belongs to the enoyl-CoA hydratase/isomerase family.</text>
</comment>
<dbReference type="InterPro" id="IPR001753">
    <property type="entry name" value="Enoyl-CoA_hydra/iso"/>
</dbReference>
<organism evidence="3 4">
    <name type="scientific">Emcibacter nanhaiensis</name>
    <dbReference type="NCBI Taxonomy" id="1505037"/>
    <lineage>
        <taxon>Bacteria</taxon>
        <taxon>Pseudomonadati</taxon>
        <taxon>Pseudomonadota</taxon>
        <taxon>Alphaproteobacteria</taxon>
        <taxon>Emcibacterales</taxon>
        <taxon>Emcibacteraceae</taxon>
        <taxon>Emcibacter</taxon>
    </lineage>
</organism>
<protein>
    <recommendedName>
        <fullName evidence="5">Enoyl-CoA hydratase/isomerase family protein</fullName>
    </recommendedName>
</protein>
<evidence type="ECO:0000256" key="2">
    <source>
        <dbReference type="RuleBase" id="RU003707"/>
    </source>
</evidence>
<keyword evidence="4" id="KW-1185">Reference proteome</keyword>
<name>A0A501PMY7_9PROT</name>
<dbReference type="EMBL" id="VFIY01000005">
    <property type="protein sequence ID" value="TPD61809.1"/>
    <property type="molecule type" value="Genomic_DNA"/>
</dbReference>
<dbReference type="Gene3D" id="3.90.226.10">
    <property type="entry name" value="2-enoyl-CoA Hydratase, Chain A, domain 1"/>
    <property type="match status" value="1"/>
</dbReference>
<dbReference type="Gene3D" id="1.10.12.10">
    <property type="entry name" value="Lyase 2-enoyl-coa Hydratase, Chain A, domain 2"/>
    <property type="match status" value="1"/>
</dbReference>
<dbReference type="PANTHER" id="PTHR42964:SF1">
    <property type="entry name" value="POLYKETIDE BIOSYNTHESIS ENOYL-COA HYDRATASE PKSH-RELATED"/>
    <property type="match status" value="1"/>
</dbReference>
<dbReference type="PANTHER" id="PTHR42964">
    <property type="entry name" value="ENOYL-COA HYDRATASE"/>
    <property type="match status" value="1"/>
</dbReference>
<comment type="caution">
    <text evidence="3">The sequence shown here is derived from an EMBL/GenBank/DDBJ whole genome shotgun (WGS) entry which is preliminary data.</text>
</comment>
<sequence length="264" mass="29071">MSEQILQIEKQANGLARVTLNRPEVRNAFNEDMIRQLTEAFKELAQDDSIKAVIISGNGKGFSAGADLDWMKRAADFSHDQNKADAEALAYMLKHLYEMPKLTIGYVHGAAMGGGLGLVSCCDLVIAHKDTRFSLSEVKLGLIPATISPYVIAAIGPRHAKRFFQTGEAFFGEKAKEIGLVHELGDTEEQMTEILEKILVDVNLSAPRAMAASKQLVLDYAFRPLETEIIEDSAERIASTRAGDEAKEGIRAFFEKRKPGWTEG</sequence>
<gene>
    <name evidence="3" type="ORF">FIV46_06265</name>
</gene>
<dbReference type="Pfam" id="PF00378">
    <property type="entry name" value="ECH_1"/>
    <property type="match status" value="1"/>
</dbReference>
<dbReference type="CDD" id="cd06558">
    <property type="entry name" value="crotonase-like"/>
    <property type="match status" value="1"/>
</dbReference>
<evidence type="ECO:0000256" key="1">
    <source>
        <dbReference type="ARBA" id="ARBA00005254"/>
    </source>
</evidence>
<evidence type="ECO:0000313" key="3">
    <source>
        <dbReference type="EMBL" id="TPD61809.1"/>
    </source>
</evidence>
<proteinExistence type="inferred from homology"/>
<accession>A0A501PMY7</accession>
<evidence type="ECO:0008006" key="5">
    <source>
        <dbReference type="Google" id="ProtNLM"/>
    </source>
</evidence>
<dbReference type="RefSeq" id="WP_139939554.1">
    <property type="nucleotide sequence ID" value="NZ_JBHSYP010000003.1"/>
</dbReference>
<evidence type="ECO:0000313" key="4">
    <source>
        <dbReference type="Proteomes" id="UP000319148"/>
    </source>
</evidence>
<dbReference type="InterPro" id="IPR018376">
    <property type="entry name" value="Enoyl-CoA_hyd/isom_CS"/>
</dbReference>
<dbReference type="AlphaFoldDB" id="A0A501PMY7"/>
<dbReference type="Proteomes" id="UP000319148">
    <property type="component" value="Unassembled WGS sequence"/>
</dbReference>
<dbReference type="SUPFAM" id="SSF52096">
    <property type="entry name" value="ClpP/crotonase"/>
    <property type="match status" value="1"/>
</dbReference>
<dbReference type="GO" id="GO:0003824">
    <property type="term" value="F:catalytic activity"/>
    <property type="evidence" value="ECO:0007669"/>
    <property type="project" value="InterPro"/>
</dbReference>